<comment type="caution">
    <text evidence="2">The sequence shown here is derived from an EMBL/GenBank/DDBJ whole genome shotgun (WGS) entry which is preliminary data.</text>
</comment>
<reference evidence="2" key="1">
    <citation type="journal article" date="2019" name="Sci. Rep.">
        <title>Draft genome of Tanacetum cinerariifolium, the natural source of mosquito coil.</title>
        <authorList>
            <person name="Yamashiro T."/>
            <person name="Shiraishi A."/>
            <person name="Satake H."/>
            <person name="Nakayama K."/>
        </authorList>
    </citation>
    <scope>NUCLEOTIDE SEQUENCE</scope>
</reference>
<gene>
    <name evidence="2" type="ORF">Tci_500995</name>
</gene>
<sequence>MDLFVFIRHSDPTKVLIGEREPVEREVKLLTLTKGRIVQLNPPVSAASGDSGDSIDKLFDEGNDDVPEETVAKDVSKVAAEKTKKKRKRKVAEDASGFIFLPKRLKEDHPTAASNTRRKSLATIRDLVPDGTSVLSGFTGPPTFVSVPPTPYDGPLNENSSTAFGVIEVTVPFEYRSSFRIIFPRAASETGMSKSRGICSFSSVFRTADVGWLRGVCSASKEEISCINDRKPVSLIVGTDPAIGLRRERSLVLGFPIISLVTVSCQSETLVRQGSACNCGCERRLPSASVLRKCLICVRLETYGPQPTYLWA</sequence>
<organism evidence="2">
    <name type="scientific">Tanacetum cinerariifolium</name>
    <name type="common">Dalmatian daisy</name>
    <name type="synonym">Chrysanthemum cinerariifolium</name>
    <dbReference type="NCBI Taxonomy" id="118510"/>
    <lineage>
        <taxon>Eukaryota</taxon>
        <taxon>Viridiplantae</taxon>
        <taxon>Streptophyta</taxon>
        <taxon>Embryophyta</taxon>
        <taxon>Tracheophyta</taxon>
        <taxon>Spermatophyta</taxon>
        <taxon>Magnoliopsida</taxon>
        <taxon>eudicotyledons</taxon>
        <taxon>Gunneridae</taxon>
        <taxon>Pentapetalae</taxon>
        <taxon>asterids</taxon>
        <taxon>campanulids</taxon>
        <taxon>Asterales</taxon>
        <taxon>Asteraceae</taxon>
        <taxon>Asteroideae</taxon>
        <taxon>Anthemideae</taxon>
        <taxon>Anthemidinae</taxon>
        <taxon>Tanacetum</taxon>
    </lineage>
</organism>
<evidence type="ECO:0000256" key="1">
    <source>
        <dbReference type="SAM" id="MobiDB-lite"/>
    </source>
</evidence>
<protein>
    <submittedName>
        <fullName evidence="2">Uncharacterized protein</fullName>
    </submittedName>
</protein>
<accession>A0A699I8Z5</accession>
<dbReference type="EMBL" id="BKCJ010261627">
    <property type="protein sequence ID" value="GEZ29022.1"/>
    <property type="molecule type" value="Genomic_DNA"/>
</dbReference>
<evidence type="ECO:0000313" key="2">
    <source>
        <dbReference type="EMBL" id="GEZ29022.1"/>
    </source>
</evidence>
<proteinExistence type="predicted"/>
<dbReference type="AlphaFoldDB" id="A0A699I8Z5"/>
<feature type="region of interest" description="Disordered" evidence="1">
    <location>
        <begin position="42"/>
        <end position="72"/>
    </location>
</feature>
<name>A0A699I8Z5_TANCI</name>